<keyword evidence="2" id="KW-1185">Reference proteome</keyword>
<gene>
    <name evidence="1" type="ORF">ACAOBT_LOCUS11942</name>
</gene>
<dbReference type="AlphaFoldDB" id="A0A9P0PBW9"/>
<evidence type="ECO:0000313" key="2">
    <source>
        <dbReference type="Proteomes" id="UP001152888"/>
    </source>
</evidence>
<dbReference type="Proteomes" id="UP001152888">
    <property type="component" value="Unassembled WGS sequence"/>
</dbReference>
<organism evidence="1 2">
    <name type="scientific">Acanthoscelides obtectus</name>
    <name type="common">Bean weevil</name>
    <name type="synonym">Bruchus obtectus</name>
    <dbReference type="NCBI Taxonomy" id="200917"/>
    <lineage>
        <taxon>Eukaryota</taxon>
        <taxon>Metazoa</taxon>
        <taxon>Ecdysozoa</taxon>
        <taxon>Arthropoda</taxon>
        <taxon>Hexapoda</taxon>
        <taxon>Insecta</taxon>
        <taxon>Pterygota</taxon>
        <taxon>Neoptera</taxon>
        <taxon>Endopterygota</taxon>
        <taxon>Coleoptera</taxon>
        <taxon>Polyphaga</taxon>
        <taxon>Cucujiformia</taxon>
        <taxon>Chrysomeloidea</taxon>
        <taxon>Chrysomelidae</taxon>
        <taxon>Bruchinae</taxon>
        <taxon>Bruchini</taxon>
        <taxon>Acanthoscelides</taxon>
    </lineage>
</organism>
<dbReference type="EMBL" id="CAKOFQ010006843">
    <property type="protein sequence ID" value="CAH1976093.1"/>
    <property type="molecule type" value="Genomic_DNA"/>
</dbReference>
<name>A0A9P0PBW9_ACAOB</name>
<sequence length="61" mass="6982">MKCPCNCIFFESDLCSIHHKHKNSIAFKGIQEACREVNISKNMLPKMLQIKNLKKGHLIVA</sequence>
<proteinExistence type="predicted"/>
<comment type="caution">
    <text evidence="1">The sequence shown here is derived from an EMBL/GenBank/DDBJ whole genome shotgun (WGS) entry which is preliminary data.</text>
</comment>
<reference evidence="1" key="1">
    <citation type="submission" date="2022-03" db="EMBL/GenBank/DDBJ databases">
        <authorList>
            <person name="Sayadi A."/>
        </authorList>
    </citation>
    <scope>NUCLEOTIDE SEQUENCE</scope>
</reference>
<evidence type="ECO:0000313" key="1">
    <source>
        <dbReference type="EMBL" id="CAH1976093.1"/>
    </source>
</evidence>
<protein>
    <submittedName>
        <fullName evidence="1">Uncharacterized protein</fullName>
    </submittedName>
</protein>
<accession>A0A9P0PBW9</accession>